<reference evidence="1" key="1">
    <citation type="submission" date="2020-07" db="EMBL/GenBank/DDBJ databases">
        <title>Multicomponent nature underlies the extraordinary mechanical properties of spider dragline silk.</title>
        <authorList>
            <person name="Kono N."/>
            <person name="Nakamura H."/>
            <person name="Mori M."/>
            <person name="Yoshida Y."/>
            <person name="Ohtoshi R."/>
            <person name="Malay A.D."/>
            <person name="Moran D.A.P."/>
            <person name="Tomita M."/>
            <person name="Numata K."/>
            <person name="Arakawa K."/>
        </authorList>
    </citation>
    <scope>NUCLEOTIDE SEQUENCE</scope>
</reference>
<dbReference type="Proteomes" id="UP000887116">
    <property type="component" value="Unassembled WGS sequence"/>
</dbReference>
<evidence type="ECO:0000313" key="1">
    <source>
        <dbReference type="EMBL" id="GFR10229.1"/>
    </source>
</evidence>
<evidence type="ECO:0000313" key="2">
    <source>
        <dbReference type="Proteomes" id="UP000887116"/>
    </source>
</evidence>
<dbReference type="EMBL" id="BMAO01026509">
    <property type="protein sequence ID" value="GFR10229.1"/>
    <property type="molecule type" value="Genomic_DNA"/>
</dbReference>
<name>A0A8X6GUG9_TRICU</name>
<dbReference type="OrthoDB" id="6436442at2759"/>
<sequence length="70" mass="8126">MDPQSWYQCVGEENPADFLSRGLSADCLATNSRRWTITEYPKNLKQFVTELDYLTDPEKVTVVQERKKNA</sequence>
<gene>
    <name evidence="1" type="ORF">TNCT_243751</name>
</gene>
<protein>
    <submittedName>
        <fullName evidence="1">Uncharacterized protein</fullName>
    </submittedName>
</protein>
<accession>A0A8X6GUG9</accession>
<dbReference type="AlphaFoldDB" id="A0A8X6GUG9"/>
<keyword evidence="2" id="KW-1185">Reference proteome</keyword>
<proteinExistence type="predicted"/>
<organism evidence="1 2">
    <name type="scientific">Trichonephila clavata</name>
    <name type="common">Joro spider</name>
    <name type="synonym">Nephila clavata</name>
    <dbReference type="NCBI Taxonomy" id="2740835"/>
    <lineage>
        <taxon>Eukaryota</taxon>
        <taxon>Metazoa</taxon>
        <taxon>Ecdysozoa</taxon>
        <taxon>Arthropoda</taxon>
        <taxon>Chelicerata</taxon>
        <taxon>Arachnida</taxon>
        <taxon>Araneae</taxon>
        <taxon>Araneomorphae</taxon>
        <taxon>Entelegynae</taxon>
        <taxon>Araneoidea</taxon>
        <taxon>Nephilidae</taxon>
        <taxon>Trichonephila</taxon>
    </lineage>
</organism>
<comment type="caution">
    <text evidence="1">The sequence shown here is derived from an EMBL/GenBank/DDBJ whole genome shotgun (WGS) entry which is preliminary data.</text>
</comment>